<sequence length="592" mass="68545">MSLINVTTSDAGKTKLRCFSEDELYKRINKNAISKKTKSSNIKIRKLMSEISNHNVLTLQKESLFTEKRNLVPKKRSPFTTIYRPEKYFDLVSNEISNRKVLEWLKNKQNPIIEKPFNQKLINFANPKNLTPKKLLLLHGPPGSGKTTCAHVIARHCGYSPIEVNASDQRSATDLRKLISTVTQNESINFSENILKTKSILVIDEIDGIGRNTFELKKLVDIFRSEWFKQIKVPVICICNDLYTKPLIRLHDFCNIVEFPPIEAQTILDRLQRICRTEKIDLDPILAKQFGEMADIRFCLNTLQFLADHRANEGRILATVDTFKKLNIGNLDSKLNLIDYLNKVFKTKNVENESFYKHFFRLSANFQEKKLFVADCIFNNYLNFSSSYLSKMASASMDISEIDKIFSNESLALLSAKINNKFNGKSNFRLFIPKKKPKNRLLLVLEQIKNLLTTSDKNCAMFYIPTLADLVISKNISNEKFYQIKNFCNFRIDNFAIKSEISPDILKFTDFSENIGGNNMNEQILIERIKKIDSRRILKPLKIAIKKKRKRFSFLERPAKKIALKTKAIDYFYKEGCTKAVKRKAKILDFFN</sequence>
<dbReference type="SMART" id="SM00382">
    <property type="entry name" value="AAA"/>
    <property type="match status" value="1"/>
</dbReference>
<organism evidence="2 3">
    <name type="scientific">Bonamia ostreae</name>
    <dbReference type="NCBI Taxonomy" id="126728"/>
    <lineage>
        <taxon>Eukaryota</taxon>
        <taxon>Sar</taxon>
        <taxon>Rhizaria</taxon>
        <taxon>Endomyxa</taxon>
        <taxon>Ascetosporea</taxon>
        <taxon>Haplosporida</taxon>
        <taxon>Bonamia</taxon>
    </lineage>
</organism>
<dbReference type="PANTHER" id="PTHR23389:SF3">
    <property type="entry name" value="CHROMOSOME TRANSMISSION FIDELITY PROTEIN 18 HOMOLOG"/>
    <property type="match status" value="1"/>
</dbReference>
<dbReference type="CDD" id="cd00009">
    <property type="entry name" value="AAA"/>
    <property type="match status" value="1"/>
</dbReference>
<dbReference type="InterPro" id="IPR027417">
    <property type="entry name" value="P-loop_NTPase"/>
</dbReference>
<evidence type="ECO:0000313" key="3">
    <source>
        <dbReference type="Proteomes" id="UP001439008"/>
    </source>
</evidence>
<proteinExistence type="predicted"/>
<dbReference type="InterPro" id="IPR003959">
    <property type="entry name" value="ATPase_AAA_core"/>
</dbReference>
<dbReference type="Gene3D" id="1.10.8.60">
    <property type="match status" value="1"/>
</dbReference>
<name>A0ABV2AH76_9EUKA</name>
<evidence type="ECO:0000259" key="1">
    <source>
        <dbReference type="SMART" id="SM00382"/>
    </source>
</evidence>
<dbReference type="PANTHER" id="PTHR23389">
    <property type="entry name" value="CHROMOSOME TRANSMISSION FIDELITY FACTOR 18"/>
    <property type="match status" value="1"/>
</dbReference>
<dbReference type="Proteomes" id="UP001439008">
    <property type="component" value="Unassembled WGS sequence"/>
</dbReference>
<evidence type="ECO:0000313" key="2">
    <source>
        <dbReference type="EMBL" id="MES1919015.1"/>
    </source>
</evidence>
<dbReference type="SUPFAM" id="SSF52540">
    <property type="entry name" value="P-loop containing nucleoside triphosphate hydrolases"/>
    <property type="match status" value="1"/>
</dbReference>
<comment type="caution">
    <text evidence="2">The sequence shown here is derived from an EMBL/GenBank/DDBJ whole genome shotgun (WGS) entry which is preliminary data.</text>
</comment>
<dbReference type="InterPro" id="IPR003593">
    <property type="entry name" value="AAA+_ATPase"/>
</dbReference>
<feature type="domain" description="AAA+ ATPase" evidence="1">
    <location>
        <begin position="132"/>
        <end position="263"/>
    </location>
</feature>
<reference evidence="2 3" key="1">
    <citation type="journal article" date="2024" name="BMC Biol.">
        <title>Comparative genomics of Ascetosporea gives new insight into the evolutionary basis for animal parasitism in Rhizaria.</title>
        <authorList>
            <person name="Hiltunen Thoren M."/>
            <person name="Onut-Brannstrom I."/>
            <person name="Alfjorden A."/>
            <person name="Peckova H."/>
            <person name="Swords F."/>
            <person name="Hooper C."/>
            <person name="Holzer A.S."/>
            <person name="Bass D."/>
            <person name="Burki F."/>
        </authorList>
    </citation>
    <scope>NUCLEOTIDE SEQUENCE [LARGE SCALE GENOMIC DNA]</scope>
    <source>
        <strain evidence="2">20-A016</strain>
    </source>
</reference>
<dbReference type="EMBL" id="JBDODL010000179">
    <property type="protein sequence ID" value="MES1919015.1"/>
    <property type="molecule type" value="Genomic_DNA"/>
</dbReference>
<protein>
    <submittedName>
        <fullName evidence="2">Chromosome transmission fidelity protein 18</fullName>
    </submittedName>
</protein>
<keyword evidence="3" id="KW-1185">Reference proteome</keyword>
<accession>A0ABV2AH76</accession>
<dbReference type="Gene3D" id="3.40.50.300">
    <property type="entry name" value="P-loop containing nucleotide triphosphate hydrolases"/>
    <property type="match status" value="1"/>
</dbReference>
<dbReference type="Pfam" id="PF00004">
    <property type="entry name" value="AAA"/>
    <property type="match status" value="1"/>
</dbReference>
<gene>
    <name evidence="2" type="primary">CHTF18</name>
    <name evidence="2" type="ORF">MHBO_000893</name>
</gene>